<keyword evidence="2" id="KW-0812">Transmembrane</keyword>
<reference evidence="4" key="1">
    <citation type="journal article" date="2021" name="Proc. Natl. Acad. Sci. U.S.A.">
        <title>Three genomes in the algal genus Volvox reveal the fate of a haploid sex-determining region after a transition to homothallism.</title>
        <authorList>
            <person name="Yamamoto K."/>
            <person name="Hamaji T."/>
            <person name="Kawai-Toyooka H."/>
            <person name="Matsuzaki R."/>
            <person name="Takahashi F."/>
            <person name="Nishimura Y."/>
            <person name="Kawachi M."/>
            <person name="Noguchi H."/>
            <person name="Minakuchi Y."/>
            <person name="Umen J.G."/>
            <person name="Toyoda A."/>
            <person name="Nozaki H."/>
        </authorList>
    </citation>
    <scope>NUCLEOTIDE SEQUENCE</scope>
    <source>
        <strain evidence="4">NIES-3785</strain>
    </source>
</reference>
<dbReference type="Proteomes" id="UP000722791">
    <property type="component" value="Unassembled WGS sequence"/>
</dbReference>
<dbReference type="GO" id="GO:0042765">
    <property type="term" value="C:GPI-anchor transamidase complex"/>
    <property type="evidence" value="ECO:0007669"/>
    <property type="project" value="InterPro"/>
</dbReference>
<feature type="signal peptide" evidence="3">
    <location>
        <begin position="1"/>
        <end position="21"/>
    </location>
</feature>
<feature type="region of interest" description="Disordered" evidence="1">
    <location>
        <begin position="300"/>
        <end position="326"/>
    </location>
</feature>
<evidence type="ECO:0000256" key="3">
    <source>
        <dbReference type="SAM" id="SignalP"/>
    </source>
</evidence>
<dbReference type="GO" id="GO:0016255">
    <property type="term" value="P:attachment of GPI anchor to protein"/>
    <property type="evidence" value="ECO:0007669"/>
    <property type="project" value="InterPro"/>
</dbReference>
<dbReference type="Pfam" id="PF04113">
    <property type="entry name" value="Gpi16"/>
    <property type="match status" value="2"/>
</dbReference>
<comment type="caution">
    <text evidence="4">The sequence shown here is derived from an EMBL/GenBank/DDBJ whole genome shotgun (WGS) entry which is preliminary data.</text>
</comment>
<evidence type="ECO:0000313" key="4">
    <source>
        <dbReference type="EMBL" id="GIL94390.1"/>
    </source>
</evidence>
<keyword evidence="3" id="KW-0732">Signal</keyword>
<accession>A0A8J4FEW0</accession>
<evidence type="ECO:0000256" key="2">
    <source>
        <dbReference type="SAM" id="Phobius"/>
    </source>
</evidence>
<name>A0A8J4FEW0_9CHLO</name>
<keyword evidence="2" id="KW-0472">Membrane</keyword>
<dbReference type="EMBL" id="BNCQ01000001">
    <property type="protein sequence ID" value="GIL94390.1"/>
    <property type="molecule type" value="Genomic_DNA"/>
</dbReference>
<feature type="region of interest" description="Disordered" evidence="1">
    <location>
        <begin position="378"/>
        <end position="397"/>
    </location>
</feature>
<dbReference type="OrthoDB" id="331263at2759"/>
<feature type="chain" id="PRO_5043994810" evidence="3">
    <location>
        <begin position="22"/>
        <end position="713"/>
    </location>
</feature>
<evidence type="ECO:0000256" key="1">
    <source>
        <dbReference type="SAM" id="MobiDB-lite"/>
    </source>
</evidence>
<evidence type="ECO:0000313" key="5">
    <source>
        <dbReference type="Proteomes" id="UP000722791"/>
    </source>
</evidence>
<proteinExistence type="predicted"/>
<feature type="transmembrane region" description="Helical" evidence="2">
    <location>
        <begin position="628"/>
        <end position="650"/>
    </location>
</feature>
<dbReference type="InterPro" id="IPR007245">
    <property type="entry name" value="PIG-T"/>
</dbReference>
<dbReference type="PANTHER" id="PTHR12959">
    <property type="entry name" value="GPI TRANSAMIDASE COMPONENT PIG-T-RELATED"/>
    <property type="match status" value="1"/>
</dbReference>
<sequence>MLKYIVWSAGIVLALAVGCIAQDVFSEELLTAWVSPQHLLVHFRFDQGTTASRLHTSFPHAVQHLAGTLPLHAVELSLTSGRWRYVTWGTPLVAVKPVGAVLDASLNAGLKPQALTAHWAALVNALSGLSCASLSLLHDPSSVSGGGIDLRELLGPTAANHSAEGHGAGGQRLRAMLPHEPLCTENLTPWLRLLPCRDQAGLASLLRHRPTVFGAEYVSLGLVLKRHTTPKGRRGVRLVQTFTLVMRTAPNSAQQHQRQQTPPGWHPNAPGVDLETVLGARMEHFCPPAMRSEVLVAAPDSPDGSCPLAATAGTPDARSTPGPAQEPSRLFLPVNVPAGSSWVAVKAVSQALPAVRRYDTFELLEVRGRALGLQLPSPHLQPSTHPHVTGVHGARSSGDGRLAGPDLQALSRADADLLVDRYVTGAGLLHGGMVLRIQRSLELRARLEASQESGCRVSGGAEDGGTCALSLMCINQLFPWYVRPWMHTLVVLYDGQEVPLRPHLVAQHVRPAVQRSSPGVVDICMRVPPAIAEVQMRVAFSKAFLTVFEYPPDAHRGFDVPAAVVSYLDPLYAPAVQWRITPPRDEDVTGTEVLKSPLLSALSAGPVKQVYTVGLLVPLAAPDFSMPYNVICLSSTLLAVYFGALLNLLTRRGRAAGHTASERSRASVRDKALQAVLMLVLFATLALYLDAEMRASAIEIVAGLGIPVGFRHR</sequence>
<feature type="transmembrane region" description="Helical" evidence="2">
    <location>
        <begin position="671"/>
        <end position="689"/>
    </location>
</feature>
<organism evidence="4 5">
    <name type="scientific">Volvox reticuliferus</name>
    <dbReference type="NCBI Taxonomy" id="1737510"/>
    <lineage>
        <taxon>Eukaryota</taxon>
        <taxon>Viridiplantae</taxon>
        <taxon>Chlorophyta</taxon>
        <taxon>core chlorophytes</taxon>
        <taxon>Chlorophyceae</taxon>
        <taxon>CS clade</taxon>
        <taxon>Chlamydomonadales</taxon>
        <taxon>Volvocaceae</taxon>
        <taxon>Volvox</taxon>
    </lineage>
</organism>
<gene>
    <name evidence="4" type="ORF">Vretimale_606</name>
</gene>
<dbReference type="AlphaFoldDB" id="A0A8J4FEW0"/>
<dbReference type="PANTHER" id="PTHR12959:SF11">
    <property type="entry name" value="GPI TRANSAMIDASE COMPONENT PIG-T"/>
    <property type="match status" value="1"/>
</dbReference>
<protein>
    <submittedName>
        <fullName evidence="4">Uncharacterized protein</fullName>
    </submittedName>
</protein>
<keyword evidence="2" id="KW-1133">Transmembrane helix</keyword>
<dbReference type="PROSITE" id="PS51257">
    <property type="entry name" value="PROKAR_LIPOPROTEIN"/>
    <property type="match status" value="1"/>
</dbReference>